<gene>
    <name evidence="1" type="ORF">ARMGADRAFT_93925</name>
</gene>
<reference evidence="2" key="1">
    <citation type="journal article" date="2017" name="Nat. Ecol. Evol.">
        <title>Genome expansion and lineage-specific genetic innovations in the forest pathogenic fungi Armillaria.</title>
        <authorList>
            <person name="Sipos G."/>
            <person name="Prasanna A.N."/>
            <person name="Walter M.C."/>
            <person name="O'Connor E."/>
            <person name="Balint B."/>
            <person name="Krizsan K."/>
            <person name="Kiss B."/>
            <person name="Hess J."/>
            <person name="Varga T."/>
            <person name="Slot J."/>
            <person name="Riley R."/>
            <person name="Boka B."/>
            <person name="Rigling D."/>
            <person name="Barry K."/>
            <person name="Lee J."/>
            <person name="Mihaltcheva S."/>
            <person name="LaButti K."/>
            <person name="Lipzen A."/>
            <person name="Waldron R."/>
            <person name="Moloney N.M."/>
            <person name="Sperisen C."/>
            <person name="Kredics L."/>
            <person name="Vagvoelgyi C."/>
            <person name="Patrignani A."/>
            <person name="Fitzpatrick D."/>
            <person name="Nagy I."/>
            <person name="Doyle S."/>
            <person name="Anderson J.B."/>
            <person name="Grigoriev I.V."/>
            <person name="Gueldener U."/>
            <person name="Muensterkoetter M."/>
            <person name="Nagy L.G."/>
        </authorList>
    </citation>
    <scope>NUCLEOTIDE SEQUENCE [LARGE SCALE GENOMIC DNA]</scope>
    <source>
        <strain evidence="2">Ar21-2</strain>
    </source>
</reference>
<dbReference type="Proteomes" id="UP000217790">
    <property type="component" value="Unassembled WGS sequence"/>
</dbReference>
<evidence type="ECO:0000313" key="2">
    <source>
        <dbReference type="Proteomes" id="UP000217790"/>
    </source>
</evidence>
<accession>A0A2H3CAK8</accession>
<dbReference type="EMBL" id="KZ293753">
    <property type="protein sequence ID" value="PBK80091.1"/>
    <property type="molecule type" value="Genomic_DNA"/>
</dbReference>
<sequence>MRDGHWHVLGSACEVTGLHNRRGSRFWYHALLQAHSQRSRSTLWRPSTLFHAPQARRSPTITGRLLHGHPLLQIQLRLFSSTPGNVAAVSTAAGALGDAMRTTSTVAKLVIWSPSPRISSFSPISPTTATTDLLDTRYSFARSARSEHPRLGLIPWSRVRNDGETGEEGEQASTIAVLHPCMDGRCRA</sequence>
<keyword evidence="2" id="KW-1185">Reference proteome</keyword>
<organism evidence="1 2">
    <name type="scientific">Armillaria gallica</name>
    <name type="common">Bulbous honey fungus</name>
    <name type="synonym">Armillaria bulbosa</name>
    <dbReference type="NCBI Taxonomy" id="47427"/>
    <lineage>
        <taxon>Eukaryota</taxon>
        <taxon>Fungi</taxon>
        <taxon>Dikarya</taxon>
        <taxon>Basidiomycota</taxon>
        <taxon>Agaricomycotina</taxon>
        <taxon>Agaricomycetes</taxon>
        <taxon>Agaricomycetidae</taxon>
        <taxon>Agaricales</taxon>
        <taxon>Marasmiineae</taxon>
        <taxon>Physalacriaceae</taxon>
        <taxon>Armillaria</taxon>
    </lineage>
</organism>
<proteinExistence type="predicted"/>
<dbReference type="InParanoid" id="A0A2H3CAK8"/>
<protein>
    <submittedName>
        <fullName evidence="1">Uncharacterized protein</fullName>
    </submittedName>
</protein>
<evidence type="ECO:0000313" key="1">
    <source>
        <dbReference type="EMBL" id="PBK80091.1"/>
    </source>
</evidence>
<dbReference type="AlphaFoldDB" id="A0A2H3CAK8"/>
<name>A0A2H3CAK8_ARMGA</name>